<evidence type="ECO:0000256" key="1">
    <source>
        <dbReference type="SAM" id="MobiDB-lite"/>
    </source>
</evidence>
<accession>A0ABU8SHF9</accession>
<evidence type="ECO:0000313" key="3">
    <source>
        <dbReference type="Proteomes" id="UP001377804"/>
    </source>
</evidence>
<protein>
    <submittedName>
        <fullName evidence="2">SPJ_0845 family protein</fullName>
    </submittedName>
</protein>
<organism evidence="2 3">
    <name type="scientific">Holzapfeliella saturejae</name>
    <dbReference type="NCBI Taxonomy" id="3082953"/>
    <lineage>
        <taxon>Bacteria</taxon>
        <taxon>Bacillati</taxon>
        <taxon>Bacillota</taxon>
        <taxon>Bacilli</taxon>
        <taxon>Lactobacillales</taxon>
        <taxon>Lactobacillaceae</taxon>
        <taxon>Holzapfeliella</taxon>
    </lineage>
</organism>
<dbReference type="NCBIfam" id="NF040897">
    <property type="entry name" value="SPJ_0845_Nterm"/>
    <property type="match status" value="1"/>
</dbReference>
<dbReference type="EMBL" id="JAWMWG010000001">
    <property type="protein sequence ID" value="MEJ6348363.1"/>
    <property type="molecule type" value="Genomic_DNA"/>
</dbReference>
<feature type="region of interest" description="Disordered" evidence="1">
    <location>
        <begin position="23"/>
        <end position="42"/>
    </location>
</feature>
<reference evidence="2 3" key="1">
    <citation type="submission" date="2023-10" db="EMBL/GenBank/DDBJ databases">
        <title>Holzapfeliella saturejae sp. nov. isolated from Satureja montana flowers.</title>
        <authorList>
            <person name="Alcantara C."/>
            <person name="Zuniga M."/>
            <person name="Landete J.M."/>
            <person name="Monedero V."/>
        </authorList>
    </citation>
    <scope>NUCLEOTIDE SEQUENCE [LARGE SCALE GENOMIC DNA]</scope>
    <source>
        <strain evidence="2 3">He02</strain>
    </source>
</reference>
<dbReference type="Proteomes" id="UP001377804">
    <property type="component" value="Unassembled WGS sequence"/>
</dbReference>
<proteinExistence type="predicted"/>
<gene>
    <name evidence="2" type="ORF">R4Y45_03865</name>
</gene>
<dbReference type="InterPro" id="IPR047909">
    <property type="entry name" value="SPJ_0845-like_N"/>
</dbReference>
<evidence type="ECO:0000313" key="2">
    <source>
        <dbReference type="EMBL" id="MEJ6348363.1"/>
    </source>
</evidence>
<sequence length="42" mass="5013">MGLNFKNQNQLNDLFDKFATVPDEKRKKSEKNVTKEKEDKKK</sequence>
<name>A0ABU8SHF9_9LACO</name>
<keyword evidence="3" id="KW-1185">Reference proteome</keyword>
<comment type="caution">
    <text evidence="2">The sequence shown here is derived from an EMBL/GenBank/DDBJ whole genome shotgun (WGS) entry which is preliminary data.</text>
</comment>
<dbReference type="RefSeq" id="WP_339969466.1">
    <property type="nucleotide sequence ID" value="NZ_JAWMWG010000001.1"/>
</dbReference>